<evidence type="ECO:0000313" key="2">
    <source>
        <dbReference type="Proteomes" id="UP000601435"/>
    </source>
</evidence>
<proteinExistence type="predicted"/>
<organism evidence="1 2">
    <name type="scientific">Symbiodinium necroappetens</name>
    <dbReference type="NCBI Taxonomy" id="1628268"/>
    <lineage>
        <taxon>Eukaryota</taxon>
        <taxon>Sar</taxon>
        <taxon>Alveolata</taxon>
        <taxon>Dinophyceae</taxon>
        <taxon>Suessiales</taxon>
        <taxon>Symbiodiniaceae</taxon>
        <taxon>Symbiodinium</taxon>
    </lineage>
</organism>
<keyword evidence="2" id="KW-1185">Reference proteome</keyword>
<comment type="caution">
    <text evidence="1">The sequence shown here is derived from an EMBL/GenBank/DDBJ whole genome shotgun (WGS) entry which is preliminary data.</text>
</comment>
<dbReference type="OrthoDB" id="10357870at2759"/>
<dbReference type="Proteomes" id="UP000601435">
    <property type="component" value="Unassembled WGS sequence"/>
</dbReference>
<dbReference type="AlphaFoldDB" id="A0A812WW75"/>
<protein>
    <submittedName>
        <fullName evidence="1">Uncharacterized protein</fullName>
    </submittedName>
</protein>
<dbReference type="EMBL" id="CAJNJA010034142">
    <property type="protein sequence ID" value="CAE7688280.1"/>
    <property type="molecule type" value="Genomic_DNA"/>
</dbReference>
<name>A0A812WW75_9DINO</name>
<gene>
    <name evidence="1" type="ORF">SNEC2469_LOCUS19826</name>
</gene>
<accession>A0A812WW75</accession>
<evidence type="ECO:0000313" key="1">
    <source>
        <dbReference type="EMBL" id="CAE7688280.1"/>
    </source>
</evidence>
<reference evidence="1" key="1">
    <citation type="submission" date="2021-02" db="EMBL/GenBank/DDBJ databases">
        <authorList>
            <person name="Dougan E. K."/>
            <person name="Rhodes N."/>
            <person name="Thang M."/>
            <person name="Chan C."/>
        </authorList>
    </citation>
    <scope>NUCLEOTIDE SEQUENCE</scope>
</reference>
<sequence>MKLAVLADRRAQVLPHLCLSWGHRGEHWNSSAESSNLQKADACATIWQADLLRLSIPTVVPRGQPAQHLAQASLVKLPSSQLDAHRHIVATAVAVESQAVQVQPGGAVLLRTERSETNQPIATCKGQFAGHCESFLKDESRCRSAYAHCEAKTCLQCAFAEGRCEGPGFASTCYAPGGA</sequence>